<protein>
    <recommendedName>
        <fullName evidence="1">diguanylate cyclase</fullName>
        <ecNumber evidence="1">2.7.7.65</ecNumber>
    </recommendedName>
</protein>
<dbReference type="InterPro" id="IPR011110">
    <property type="entry name" value="Reg_prop"/>
</dbReference>
<gene>
    <name evidence="5" type="ORF">FBZ90_109201</name>
</gene>
<name>A0A560H2R6_9PROT</name>
<organism evidence="5 6">
    <name type="scientific">Nitrospirillum amazonense</name>
    <dbReference type="NCBI Taxonomy" id="28077"/>
    <lineage>
        <taxon>Bacteria</taxon>
        <taxon>Pseudomonadati</taxon>
        <taxon>Pseudomonadota</taxon>
        <taxon>Alphaproteobacteria</taxon>
        <taxon>Rhodospirillales</taxon>
        <taxon>Azospirillaceae</taxon>
        <taxon>Nitrospirillum</taxon>
    </lineage>
</organism>
<dbReference type="EC" id="2.7.7.65" evidence="1"/>
<accession>A0A560H2R6</accession>
<keyword evidence="3" id="KW-0812">Transmembrane</keyword>
<evidence type="ECO:0000313" key="6">
    <source>
        <dbReference type="Proteomes" id="UP000315751"/>
    </source>
</evidence>
<dbReference type="Pfam" id="PF07494">
    <property type="entry name" value="Reg_prop"/>
    <property type="match status" value="5"/>
</dbReference>
<dbReference type="Pfam" id="PF07495">
    <property type="entry name" value="Y_Y_Y"/>
    <property type="match status" value="1"/>
</dbReference>
<dbReference type="PANTHER" id="PTHR45138:SF9">
    <property type="entry name" value="DIGUANYLATE CYCLASE DGCM-RELATED"/>
    <property type="match status" value="1"/>
</dbReference>
<dbReference type="InterPro" id="IPR015943">
    <property type="entry name" value="WD40/YVTN_repeat-like_dom_sf"/>
</dbReference>
<dbReference type="EMBL" id="VITR01000009">
    <property type="protein sequence ID" value="TWB40598.1"/>
    <property type="molecule type" value="Genomic_DNA"/>
</dbReference>
<comment type="catalytic activity">
    <reaction evidence="2">
        <text>2 GTP = 3',3'-c-di-GMP + 2 diphosphate</text>
        <dbReference type="Rhea" id="RHEA:24898"/>
        <dbReference type="ChEBI" id="CHEBI:33019"/>
        <dbReference type="ChEBI" id="CHEBI:37565"/>
        <dbReference type="ChEBI" id="CHEBI:58805"/>
        <dbReference type="EC" id="2.7.7.65"/>
    </reaction>
</comment>
<dbReference type="GO" id="GO:0052621">
    <property type="term" value="F:diguanylate cyclase activity"/>
    <property type="evidence" value="ECO:0007669"/>
    <property type="project" value="UniProtKB-EC"/>
</dbReference>
<dbReference type="InterPro" id="IPR043128">
    <property type="entry name" value="Rev_trsase/Diguanyl_cyclase"/>
</dbReference>
<keyword evidence="3" id="KW-0472">Membrane</keyword>
<dbReference type="Gene3D" id="2.60.40.10">
    <property type="entry name" value="Immunoglobulins"/>
    <property type="match status" value="1"/>
</dbReference>
<sequence>MGGSILSVARIGGSLIRGIRLCGIALLMAGAGLYPHAWAAGMERWSGLAETVFQNYGRDQGLPHPVPTALVQDHDGFIWVGTQSGLARWDGYRFKSYTADLAVAGSLPSDFVKSLFVDPDGHLWVGTNSLALYDAAGDRFETIPLGPIAGRPDIGAITGDGDHGLWIGTEDGLRHLDIASRAVTALRAGAPQVGDLPAGRVQAVLRDGAGGLWVGTARGLAYRAPDGATFTAVPLPQATSADTQPTNVSVLFQDGDGRIWIGTIRQGLFVIDTPGASPHAVNPGATDLMGWISAICAAGPDEIWVGLRNRSIVVIDTRTGAMRPIRHDRTQPNSLAHDDIWALMRDSAGSLWVGGTGGLSYHPHDSGLIATVFGGSRPGGLSASDVFAVMAARDGHVWLGYFDGGVDVIDPLAGRVAALRPDPGRPEDALPPDIVYSMTQDEAGRVYIATRRGVYRADAAALAVRRVTLSGRDPAAPTETIVIHQGMLWVGGEEDGLHSYSMDGPGGTPGRPVFGGAPHDQEQLSDRTIRALLTVGDHELWIGTRNGLNHFDLATGKVEHIAPAPEDPQGLPDPYISSLLIDRQGRLWVGTFGGGLALMTGRDANGKPRFRHFGIAQGMPHPNVCSLQMDGEGVIWAGTDDGLARIDPQTLEIRAVRRADGSALVDYFVGASAATPAGEALFGSKGGLTVVRPGTLPAWRFAAPVVITDLRVGGQAYPVGRLKKDAPLVLTPETDSLAVEFAALDYTSPGRNLYAYQLEGYDSGWIKADVTRRLALYSNLPPGNYTLRLRGSNRDGLWTERDMALPLRVTPAWYQRLWVRLLAAGLLVLAVVVVVRWRTRYLRRRQAELEHQIADRTADLRAANDRLLHLATTDPLTGCANRRHFMERAQDMVALANRHGTPLTLAILDLDDFKRVNDTHGHPGGDAVLATAGRMIASHVRGTDLVGRIGGEEFAVVMPHTAAQGARLLADRVRQAIGDDCVPIEGGAAIRITASLGLAELRHGEGLDDLYARADAALYRAKEAGRNRVEMIHSAG</sequence>
<dbReference type="Proteomes" id="UP000315751">
    <property type="component" value="Unassembled WGS sequence"/>
</dbReference>
<dbReference type="InterPro" id="IPR000160">
    <property type="entry name" value="GGDEF_dom"/>
</dbReference>
<dbReference type="AlphaFoldDB" id="A0A560H2R6"/>
<proteinExistence type="predicted"/>
<dbReference type="GO" id="GO:0005886">
    <property type="term" value="C:plasma membrane"/>
    <property type="evidence" value="ECO:0007669"/>
    <property type="project" value="TreeGrafter"/>
</dbReference>
<dbReference type="InterPro" id="IPR011123">
    <property type="entry name" value="Y_Y_Y"/>
</dbReference>
<dbReference type="Pfam" id="PF00990">
    <property type="entry name" value="GGDEF"/>
    <property type="match status" value="1"/>
</dbReference>
<dbReference type="SUPFAM" id="SSF55073">
    <property type="entry name" value="Nucleotide cyclase"/>
    <property type="match status" value="1"/>
</dbReference>
<dbReference type="PANTHER" id="PTHR45138">
    <property type="entry name" value="REGULATORY COMPONENTS OF SENSORY TRANSDUCTION SYSTEM"/>
    <property type="match status" value="1"/>
</dbReference>
<dbReference type="InterPro" id="IPR050469">
    <property type="entry name" value="Diguanylate_Cyclase"/>
</dbReference>
<keyword evidence="6" id="KW-1185">Reference proteome</keyword>
<evidence type="ECO:0000256" key="3">
    <source>
        <dbReference type="SAM" id="Phobius"/>
    </source>
</evidence>
<evidence type="ECO:0000256" key="2">
    <source>
        <dbReference type="ARBA" id="ARBA00034247"/>
    </source>
</evidence>
<dbReference type="NCBIfam" id="TIGR00254">
    <property type="entry name" value="GGDEF"/>
    <property type="match status" value="1"/>
</dbReference>
<dbReference type="Gene3D" id="2.130.10.10">
    <property type="entry name" value="YVTN repeat-like/Quinoprotein amine dehydrogenase"/>
    <property type="match status" value="3"/>
</dbReference>
<keyword evidence="3" id="KW-1133">Transmembrane helix</keyword>
<dbReference type="CDD" id="cd01949">
    <property type="entry name" value="GGDEF"/>
    <property type="match status" value="1"/>
</dbReference>
<comment type="caution">
    <text evidence="5">The sequence shown here is derived from an EMBL/GenBank/DDBJ whole genome shotgun (WGS) entry which is preliminary data.</text>
</comment>
<reference evidence="5 6" key="1">
    <citation type="submission" date="2019-06" db="EMBL/GenBank/DDBJ databases">
        <title>Genomic Encyclopedia of Type Strains, Phase IV (KMG-V): Genome sequencing to study the core and pangenomes of soil and plant-associated prokaryotes.</title>
        <authorList>
            <person name="Whitman W."/>
        </authorList>
    </citation>
    <scope>NUCLEOTIDE SEQUENCE [LARGE SCALE GENOMIC DNA]</scope>
    <source>
        <strain evidence="5 6">BR 11622</strain>
    </source>
</reference>
<dbReference type="GO" id="GO:0043709">
    <property type="term" value="P:cell adhesion involved in single-species biofilm formation"/>
    <property type="evidence" value="ECO:0007669"/>
    <property type="project" value="TreeGrafter"/>
</dbReference>
<dbReference type="GO" id="GO:1902201">
    <property type="term" value="P:negative regulation of bacterial-type flagellum-dependent cell motility"/>
    <property type="evidence" value="ECO:0007669"/>
    <property type="project" value="TreeGrafter"/>
</dbReference>
<dbReference type="PROSITE" id="PS50887">
    <property type="entry name" value="GGDEF"/>
    <property type="match status" value="1"/>
</dbReference>
<dbReference type="SMART" id="SM00267">
    <property type="entry name" value="GGDEF"/>
    <property type="match status" value="1"/>
</dbReference>
<dbReference type="Gene3D" id="3.30.70.270">
    <property type="match status" value="1"/>
</dbReference>
<dbReference type="SUPFAM" id="SSF63829">
    <property type="entry name" value="Calcium-dependent phosphotriesterase"/>
    <property type="match status" value="3"/>
</dbReference>
<feature type="transmembrane region" description="Helical" evidence="3">
    <location>
        <begin position="817"/>
        <end position="835"/>
    </location>
</feature>
<dbReference type="InterPro" id="IPR013783">
    <property type="entry name" value="Ig-like_fold"/>
</dbReference>
<dbReference type="InterPro" id="IPR029787">
    <property type="entry name" value="Nucleotide_cyclase"/>
</dbReference>
<feature type="domain" description="GGDEF" evidence="4">
    <location>
        <begin position="901"/>
        <end position="1034"/>
    </location>
</feature>
<dbReference type="FunFam" id="3.30.70.270:FF:000001">
    <property type="entry name" value="Diguanylate cyclase domain protein"/>
    <property type="match status" value="1"/>
</dbReference>
<evidence type="ECO:0000259" key="4">
    <source>
        <dbReference type="PROSITE" id="PS50887"/>
    </source>
</evidence>
<evidence type="ECO:0000313" key="5">
    <source>
        <dbReference type="EMBL" id="TWB40598.1"/>
    </source>
</evidence>
<evidence type="ECO:0000256" key="1">
    <source>
        <dbReference type="ARBA" id="ARBA00012528"/>
    </source>
</evidence>